<name>A0A0P9HIA9_9CHLR</name>
<evidence type="ECO:0000259" key="1">
    <source>
        <dbReference type="Pfam" id="PF10547"/>
    </source>
</evidence>
<evidence type="ECO:0000313" key="2">
    <source>
        <dbReference type="EMBL" id="KPV54559.1"/>
    </source>
</evidence>
<feature type="domain" description="Antirepressor protein ant N-terminal" evidence="1">
    <location>
        <begin position="22"/>
        <end position="108"/>
    </location>
</feature>
<accession>A0A0P9HIA9</accession>
<dbReference type="Pfam" id="PF10547">
    <property type="entry name" value="P22_AR_N"/>
    <property type="match status" value="1"/>
</dbReference>
<protein>
    <recommendedName>
        <fullName evidence="1">Antirepressor protein ant N-terminal domain-containing protein</fullName>
    </recommendedName>
</protein>
<organism evidence="2 3">
    <name type="scientific">Kouleothrix aurantiaca</name>
    <dbReference type="NCBI Taxonomy" id="186479"/>
    <lineage>
        <taxon>Bacteria</taxon>
        <taxon>Bacillati</taxon>
        <taxon>Chloroflexota</taxon>
        <taxon>Chloroflexia</taxon>
        <taxon>Chloroflexales</taxon>
        <taxon>Roseiflexineae</taxon>
        <taxon>Roseiflexaceae</taxon>
        <taxon>Kouleothrix</taxon>
    </lineage>
</organism>
<proteinExistence type="predicted"/>
<dbReference type="AlphaFoldDB" id="A0A0P9HIA9"/>
<dbReference type="Proteomes" id="UP000050509">
    <property type="component" value="Unassembled WGS sequence"/>
</dbReference>
<evidence type="ECO:0000313" key="3">
    <source>
        <dbReference type="Proteomes" id="UP000050509"/>
    </source>
</evidence>
<keyword evidence="3" id="KW-1185">Reference proteome</keyword>
<sequence length="286" mass="32498">MSNAAGQPPAERPVEQLPVPLFDGVVLAARTRDGAIHLALRDLCETLSLALPAQRRRIQANESLHLIQLRVQVGRQFRTMDFLLLDDVPVWIMDVQSRRVGEEVRERFGYIKTYLVSAVQSAFAQLTGLPEGPSRQIEDIRDLDRIDQALRTLEELNTRQTTIEASQDRARIAFRDLAAMVRSLQSRVQTLEQQAKQRMSPAQRGTIYHLVQAWGTALAARTPEKKPGASIRSRWQIFNDRFNLGTYTDLPAARYDEAIQFIKEQYRGLTGQEIDAIEQSGLEFDE</sequence>
<comment type="caution">
    <text evidence="2">The sequence shown here is derived from an EMBL/GenBank/DDBJ whole genome shotgun (WGS) entry which is preliminary data.</text>
</comment>
<reference evidence="2 3" key="1">
    <citation type="submission" date="2015-09" db="EMBL/GenBank/DDBJ databases">
        <title>Draft genome sequence of Kouleothrix aurantiaca JCM 19913.</title>
        <authorList>
            <person name="Hemp J."/>
        </authorList>
    </citation>
    <scope>NUCLEOTIDE SEQUENCE [LARGE SCALE GENOMIC DNA]</scope>
    <source>
        <strain evidence="2 3">COM-B</strain>
    </source>
</reference>
<gene>
    <name evidence="2" type="ORF">SE17_03040</name>
</gene>
<dbReference type="EMBL" id="LJCR01000039">
    <property type="protein sequence ID" value="KPV54559.1"/>
    <property type="molecule type" value="Genomic_DNA"/>
</dbReference>
<dbReference type="InterPro" id="IPR018875">
    <property type="entry name" value="Antirepressor_Ant_N"/>
</dbReference>